<sequence>MDKVAKPNNRSWQLQKRRLEIHVLPKWGDRKLDTIRRADVRELIESIEGEVSPNRNLTLVRTLLRYAVSRDWIEASPAEAIAKPKIENPRDRVLEMDEVRRVYVGADLLGYPFGGFIKMLLLTAQRRTEVAEMRWEQINLDAAVWVIPSESAKSGRPHLVPLSALAVRLLRSVPRLGDYVWTSDGNSPISGFAKLKQRLDAFLAASGGALQPWVLHDLRRTAATHMVRLGVTETIVGRVLNHAVQGVTATVYALHSYAPEKREALDRWAADVQREMEGCSPLSISGSAHPR</sequence>
<name>A0A7X5Y2R4_9SPHN</name>
<dbReference type="InterPro" id="IPR013762">
    <property type="entry name" value="Integrase-like_cat_sf"/>
</dbReference>
<keyword evidence="7" id="KW-1185">Reference proteome</keyword>
<dbReference type="GO" id="GO:0006310">
    <property type="term" value="P:DNA recombination"/>
    <property type="evidence" value="ECO:0007669"/>
    <property type="project" value="UniProtKB-KW"/>
</dbReference>
<dbReference type="Gene3D" id="1.10.443.10">
    <property type="entry name" value="Intergrase catalytic core"/>
    <property type="match status" value="1"/>
</dbReference>
<reference evidence="6 7" key="1">
    <citation type="submission" date="2020-03" db="EMBL/GenBank/DDBJ databases">
        <title>Genomic Encyclopedia of Type Strains, Phase IV (KMG-IV): sequencing the most valuable type-strain genomes for metagenomic binning, comparative biology and taxonomic classification.</title>
        <authorList>
            <person name="Goeker M."/>
        </authorList>
    </citation>
    <scope>NUCLEOTIDE SEQUENCE [LARGE SCALE GENOMIC DNA]</scope>
    <source>
        <strain evidence="6 7">DSM 7225</strain>
    </source>
</reference>
<dbReference type="RefSeq" id="WP_164521916.1">
    <property type="nucleotide sequence ID" value="NZ_BAAADY010000052.1"/>
</dbReference>
<dbReference type="GO" id="GO:0003677">
    <property type="term" value="F:DNA binding"/>
    <property type="evidence" value="ECO:0007669"/>
    <property type="project" value="UniProtKB-KW"/>
</dbReference>
<dbReference type="GO" id="GO:0015074">
    <property type="term" value="P:DNA integration"/>
    <property type="evidence" value="ECO:0007669"/>
    <property type="project" value="UniProtKB-KW"/>
</dbReference>
<dbReference type="CDD" id="cd00801">
    <property type="entry name" value="INT_P4_C"/>
    <property type="match status" value="1"/>
</dbReference>
<dbReference type="PANTHER" id="PTHR30629">
    <property type="entry name" value="PROPHAGE INTEGRASE"/>
    <property type="match status" value="1"/>
</dbReference>
<feature type="domain" description="Tyr recombinase" evidence="5">
    <location>
        <begin position="89"/>
        <end position="266"/>
    </location>
</feature>
<keyword evidence="3" id="KW-0238">DNA-binding</keyword>
<dbReference type="InterPro" id="IPR002104">
    <property type="entry name" value="Integrase_catalytic"/>
</dbReference>
<evidence type="ECO:0000259" key="5">
    <source>
        <dbReference type="PROSITE" id="PS51898"/>
    </source>
</evidence>
<evidence type="ECO:0000313" key="6">
    <source>
        <dbReference type="EMBL" id="NJC00014.1"/>
    </source>
</evidence>
<evidence type="ECO:0000313" key="7">
    <source>
        <dbReference type="Proteomes" id="UP000531251"/>
    </source>
</evidence>
<evidence type="ECO:0000256" key="2">
    <source>
        <dbReference type="ARBA" id="ARBA00022908"/>
    </source>
</evidence>
<dbReference type="InterPro" id="IPR050808">
    <property type="entry name" value="Phage_Integrase"/>
</dbReference>
<evidence type="ECO:0000256" key="3">
    <source>
        <dbReference type="ARBA" id="ARBA00023125"/>
    </source>
</evidence>
<evidence type="ECO:0000256" key="1">
    <source>
        <dbReference type="ARBA" id="ARBA00008857"/>
    </source>
</evidence>
<dbReference type="InterPro" id="IPR011010">
    <property type="entry name" value="DNA_brk_join_enz"/>
</dbReference>
<gene>
    <name evidence="6" type="ORF">GGR89_004362</name>
</gene>
<dbReference type="PANTHER" id="PTHR30629:SF2">
    <property type="entry name" value="PROPHAGE INTEGRASE INTS-RELATED"/>
    <property type="match status" value="1"/>
</dbReference>
<evidence type="ECO:0000256" key="4">
    <source>
        <dbReference type="ARBA" id="ARBA00023172"/>
    </source>
</evidence>
<dbReference type="Gene3D" id="1.10.150.130">
    <property type="match status" value="1"/>
</dbReference>
<dbReference type="Proteomes" id="UP000531251">
    <property type="component" value="Unassembled WGS sequence"/>
</dbReference>
<dbReference type="EMBL" id="JAATJB010000028">
    <property type="protein sequence ID" value="NJC00014.1"/>
    <property type="molecule type" value="Genomic_DNA"/>
</dbReference>
<dbReference type="Pfam" id="PF00589">
    <property type="entry name" value="Phage_integrase"/>
    <property type="match status" value="1"/>
</dbReference>
<organism evidence="6 7">
    <name type="scientific">Sphingomonas trueperi</name>
    <dbReference type="NCBI Taxonomy" id="53317"/>
    <lineage>
        <taxon>Bacteria</taxon>
        <taxon>Pseudomonadati</taxon>
        <taxon>Pseudomonadota</taxon>
        <taxon>Alphaproteobacteria</taxon>
        <taxon>Sphingomonadales</taxon>
        <taxon>Sphingomonadaceae</taxon>
        <taxon>Sphingomonas</taxon>
    </lineage>
</organism>
<dbReference type="PROSITE" id="PS51898">
    <property type="entry name" value="TYR_RECOMBINASE"/>
    <property type="match status" value="1"/>
</dbReference>
<comment type="caution">
    <text evidence="6">The sequence shown here is derived from an EMBL/GenBank/DDBJ whole genome shotgun (WGS) entry which is preliminary data.</text>
</comment>
<dbReference type="AlphaFoldDB" id="A0A7X5Y2R4"/>
<protein>
    <submittedName>
        <fullName evidence="6">Integrase</fullName>
    </submittedName>
</protein>
<keyword evidence="2" id="KW-0229">DNA integration</keyword>
<dbReference type="InterPro" id="IPR010998">
    <property type="entry name" value="Integrase_recombinase_N"/>
</dbReference>
<proteinExistence type="inferred from homology"/>
<accession>A0A7X5Y2R4</accession>
<dbReference type="SUPFAM" id="SSF56349">
    <property type="entry name" value="DNA breaking-rejoining enzymes"/>
    <property type="match status" value="1"/>
</dbReference>
<keyword evidence="4" id="KW-0233">DNA recombination</keyword>
<comment type="similarity">
    <text evidence="1">Belongs to the 'phage' integrase family.</text>
</comment>